<keyword evidence="10" id="KW-1185">Reference proteome</keyword>
<dbReference type="AlphaFoldDB" id="A0A3D9SCG9"/>
<feature type="transmembrane region" description="Helical" evidence="7">
    <location>
        <begin position="403"/>
        <end position="421"/>
    </location>
</feature>
<evidence type="ECO:0000256" key="4">
    <source>
        <dbReference type="ARBA" id="ARBA00022692"/>
    </source>
</evidence>
<evidence type="ECO:0000256" key="2">
    <source>
        <dbReference type="ARBA" id="ARBA00022448"/>
    </source>
</evidence>
<dbReference type="PROSITE" id="PS50928">
    <property type="entry name" value="ABC_TM1"/>
    <property type="match status" value="1"/>
</dbReference>
<evidence type="ECO:0000256" key="3">
    <source>
        <dbReference type="ARBA" id="ARBA00022475"/>
    </source>
</evidence>
<feature type="domain" description="ABC transmembrane type-1" evidence="8">
    <location>
        <begin position="231"/>
        <end position="422"/>
    </location>
</feature>
<dbReference type="PANTHER" id="PTHR43744:SF12">
    <property type="entry name" value="ABC TRANSPORTER PERMEASE PROTEIN MG189-RELATED"/>
    <property type="match status" value="1"/>
</dbReference>
<proteinExistence type="inferred from homology"/>
<keyword evidence="6 7" id="KW-0472">Membrane</keyword>
<keyword evidence="2 7" id="KW-0813">Transport</keyword>
<keyword evidence="4 7" id="KW-0812">Transmembrane</keyword>
<feature type="transmembrane region" description="Helical" evidence="7">
    <location>
        <begin position="268"/>
        <end position="289"/>
    </location>
</feature>
<evidence type="ECO:0000256" key="1">
    <source>
        <dbReference type="ARBA" id="ARBA00004651"/>
    </source>
</evidence>
<dbReference type="RefSeq" id="WP_116188923.1">
    <property type="nucleotide sequence ID" value="NZ_QTTN01000009.1"/>
</dbReference>
<feature type="transmembrane region" description="Helical" evidence="7">
    <location>
        <begin position="236"/>
        <end position="256"/>
    </location>
</feature>
<evidence type="ECO:0000256" key="6">
    <source>
        <dbReference type="ARBA" id="ARBA00023136"/>
    </source>
</evidence>
<accession>A0A3D9SCG9</accession>
<organism evidence="9 10">
    <name type="scientific">Paenibacillus taihuensis</name>
    <dbReference type="NCBI Taxonomy" id="1156355"/>
    <lineage>
        <taxon>Bacteria</taxon>
        <taxon>Bacillati</taxon>
        <taxon>Bacillota</taxon>
        <taxon>Bacilli</taxon>
        <taxon>Bacillales</taxon>
        <taxon>Paenibacillaceae</taxon>
        <taxon>Paenibacillus</taxon>
    </lineage>
</organism>
<comment type="similarity">
    <text evidence="7">Belongs to the binding-protein-dependent transport system permease family.</text>
</comment>
<dbReference type="PANTHER" id="PTHR43744">
    <property type="entry name" value="ABC TRANSPORTER PERMEASE PROTEIN MG189-RELATED-RELATED"/>
    <property type="match status" value="1"/>
</dbReference>
<feature type="transmembrane region" description="Helical" evidence="7">
    <location>
        <begin position="301"/>
        <end position="322"/>
    </location>
</feature>
<evidence type="ECO:0000259" key="8">
    <source>
        <dbReference type="PROSITE" id="PS50928"/>
    </source>
</evidence>
<gene>
    <name evidence="9" type="ORF">A8990_109127</name>
</gene>
<evidence type="ECO:0000313" key="10">
    <source>
        <dbReference type="Proteomes" id="UP000256304"/>
    </source>
</evidence>
<comment type="subcellular location">
    <subcellularLocation>
        <location evidence="1 7">Cell membrane</location>
        <topology evidence="1 7">Multi-pass membrane protein</topology>
    </subcellularLocation>
</comment>
<dbReference type="GO" id="GO:0055085">
    <property type="term" value="P:transmembrane transport"/>
    <property type="evidence" value="ECO:0007669"/>
    <property type="project" value="InterPro"/>
</dbReference>
<dbReference type="SUPFAM" id="SSF161098">
    <property type="entry name" value="MetI-like"/>
    <property type="match status" value="1"/>
</dbReference>
<reference evidence="9 10" key="1">
    <citation type="submission" date="2018-08" db="EMBL/GenBank/DDBJ databases">
        <title>Genomic Encyclopedia of Type Strains, Phase III (KMG-III): the genomes of soil and plant-associated and newly described type strains.</title>
        <authorList>
            <person name="Whitman W."/>
        </authorList>
    </citation>
    <scope>NUCLEOTIDE SEQUENCE [LARGE SCALE GENOMIC DNA]</scope>
    <source>
        <strain evidence="9 10">CGMCC 1.10966</strain>
    </source>
</reference>
<keyword evidence="9" id="KW-0762">Sugar transport</keyword>
<dbReference type="EMBL" id="QTTN01000009">
    <property type="protein sequence ID" value="REE87481.1"/>
    <property type="molecule type" value="Genomic_DNA"/>
</dbReference>
<feature type="transmembrane region" description="Helical" evidence="7">
    <location>
        <begin position="16"/>
        <end position="37"/>
    </location>
</feature>
<name>A0A3D9SCG9_9BACL</name>
<dbReference type="Proteomes" id="UP000256304">
    <property type="component" value="Unassembled WGS sequence"/>
</dbReference>
<evidence type="ECO:0000256" key="7">
    <source>
        <dbReference type="RuleBase" id="RU363032"/>
    </source>
</evidence>
<feature type="transmembrane region" description="Helical" evidence="7">
    <location>
        <begin position="343"/>
        <end position="368"/>
    </location>
</feature>
<dbReference type="GO" id="GO:0005886">
    <property type="term" value="C:plasma membrane"/>
    <property type="evidence" value="ECO:0007669"/>
    <property type="project" value="UniProtKB-SubCell"/>
</dbReference>
<dbReference type="OrthoDB" id="2527574at2"/>
<dbReference type="CDD" id="cd06261">
    <property type="entry name" value="TM_PBP2"/>
    <property type="match status" value="1"/>
</dbReference>
<dbReference type="Gene3D" id="1.10.3720.10">
    <property type="entry name" value="MetI-like"/>
    <property type="match status" value="1"/>
</dbReference>
<keyword evidence="3" id="KW-1003">Cell membrane</keyword>
<evidence type="ECO:0000313" key="9">
    <source>
        <dbReference type="EMBL" id="REE87481.1"/>
    </source>
</evidence>
<comment type="caution">
    <text evidence="9">The sequence shown here is derived from an EMBL/GenBank/DDBJ whole genome shotgun (WGS) entry which is preliminary data.</text>
</comment>
<dbReference type="InterPro" id="IPR035906">
    <property type="entry name" value="MetI-like_sf"/>
</dbReference>
<dbReference type="Pfam" id="PF00528">
    <property type="entry name" value="BPD_transp_1"/>
    <property type="match status" value="1"/>
</dbReference>
<evidence type="ECO:0000256" key="5">
    <source>
        <dbReference type="ARBA" id="ARBA00022989"/>
    </source>
</evidence>
<sequence length="437" mass="49076">MARKGVKEKGQRSLSITAYAVTVFFTLAALIPVLWMISSSLKTDKDIDAYPPKWLPSIPQSVRVTIDYTGQEPQDNVYYEKDAMRATWYPWMKNLRENIGEVEITGIRGGTMIYRAITSSSSFHVGQPMVVPSAMFNDTLMNLKLPIIKEQKLSKFKWYGDNGKAAGDTAGIADSALAAKFGEFYGSTAFVKGKVTSIVEKSAWSRLFDSYLSLNKLAKDAAGPMGFFQYFLNSSIVTLSCVFMQMVLGGLAGYTLSHLIRSKRWQFFWIMFFLATIMIPDISLLLPLYLLMKDLHLVNSLLAMILPHSAWGIIIFLFKGFFDQISKELLQAARVDGASEIRTFTQIVIPLSIPIFASVAVLTFIPVWNEFVWPLVVNNLPKYWTFTVALNDLQNQSNVQQNMIMASSFVSMTPLLIIFLFSQKYIEKGVSFSGVKG</sequence>
<protein>
    <submittedName>
        <fullName evidence="9">Multiple sugar transport system permease protein</fullName>
    </submittedName>
</protein>
<keyword evidence="5 7" id="KW-1133">Transmembrane helix</keyword>
<dbReference type="InterPro" id="IPR000515">
    <property type="entry name" value="MetI-like"/>
</dbReference>